<keyword evidence="3" id="KW-1185">Reference proteome</keyword>
<dbReference type="PANTHER" id="PTHR41878:SF1">
    <property type="entry name" value="TNPR PROTEIN"/>
    <property type="match status" value="1"/>
</dbReference>
<dbReference type="Gene3D" id="3.10.290.30">
    <property type="entry name" value="MM3350-like"/>
    <property type="match status" value="1"/>
</dbReference>
<dbReference type="STRING" id="1420851.AU255_01715"/>
<reference evidence="2 3" key="1">
    <citation type="submission" date="2015-12" db="EMBL/GenBank/DDBJ databases">
        <authorList>
            <person name="Shamseldin A."/>
            <person name="Moawad H."/>
            <person name="Abd El-Rahim W.M."/>
            <person name="Sadowsky M.J."/>
        </authorList>
    </citation>
    <scope>NUCLEOTIDE SEQUENCE [LARGE SCALE GENOMIC DNA]</scope>
    <source>
        <strain evidence="2 3">WF1</strain>
    </source>
</reference>
<protein>
    <recommendedName>
        <fullName evidence="1">Plasmid pRiA4b Orf3-like domain-containing protein</fullName>
    </recommendedName>
</protein>
<evidence type="ECO:0000259" key="1">
    <source>
        <dbReference type="Pfam" id="PF07929"/>
    </source>
</evidence>
<organism evidence="2 3">
    <name type="scientific">Methyloprofundus sedimenti</name>
    <dbReference type="NCBI Taxonomy" id="1420851"/>
    <lineage>
        <taxon>Bacteria</taxon>
        <taxon>Pseudomonadati</taxon>
        <taxon>Pseudomonadota</taxon>
        <taxon>Gammaproteobacteria</taxon>
        <taxon>Methylococcales</taxon>
        <taxon>Methylococcaceae</taxon>
        <taxon>Methyloprofundus</taxon>
    </lineage>
</organism>
<name>A0A1V8M560_9GAMM</name>
<dbReference type="InterPro" id="IPR024047">
    <property type="entry name" value="MM3350-like_sf"/>
</dbReference>
<dbReference type="AlphaFoldDB" id="A0A1V8M560"/>
<feature type="domain" description="Plasmid pRiA4b Orf3-like" evidence="1">
    <location>
        <begin position="9"/>
        <end position="177"/>
    </location>
</feature>
<evidence type="ECO:0000313" key="2">
    <source>
        <dbReference type="EMBL" id="OQK16648.1"/>
    </source>
</evidence>
<dbReference type="EMBL" id="LPUF01000001">
    <property type="protein sequence ID" value="OQK16648.1"/>
    <property type="molecule type" value="Genomic_DNA"/>
</dbReference>
<dbReference type="InterPro" id="IPR012912">
    <property type="entry name" value="Plasmid_pRiA4b_Orf3-like"/>
</dbReference>
<dbReference type="Pfam" id="PF07929">
    <property type="entry name" value="PRiA4_ORF3"/>
    <property type="match status" value="1"/>
</dbReference>
<dbReference type="PANTHER" id="PTHR41878">
    <property type="entry name" value="LEXA REPRESSOR-RELATED"/>
    <property type="match status" value="1"/>
</dbReference>
<dbReference type="RefSeq" id="WP_080521273.1">
    <property type="nucleotide sequence ID" value="NZ_LPUF01000001.1"/>
</dbReference>
<accession>A0A1V8M560</accession>
<dbReference type="OrthoDB" id="9816539at2"/>
<dbReference type="SUPFAM" id="SSF159941">
    <property type="entry name" value="MM3350-like"/>
    <property type="match status" value="1"/>
</dbReference>
<proteinExistence type="predicted"/>
<sequence>MNTKQLRTTYQLKASLEGSKPLIWRCLLANNDIKLDTFHLFIQVPMGWASSLSHQYITKDHGFYGIKDNDFDFDIKEESKFRLSQLPKHETESLIYEYDFGDSWIHTVTLEKIRPFDPDKKLTYCVTGKRAYLSEDGGGIWSYSDLLTILEDPKHPEYEEKLDWIGDGFDPVTVDSRESNQLLLEYYC</sequence>
<dbReference type="Proteomes" id="UP000191980">
    <property type="component" value="Unassembled WGS sequence"/>
</dbReference>
<comment type="caution">
    <text evidence="2">The sequence shown here is derived from an EMBL/GenBank/DDBJ whole genome shotgun (WGS) entry which is preliminary data.</text>
</comment>
<gene>
    <name evidence="2" type="ORF">AU255_01715</name>
</gene>
<evidence type="ECO:0000313" key="3">
    <source>
        <dbReference type="Proteomes" id="UP000191980"/>
    </source>
</evidence>